<dbReference type="SMART" id="SM00409">
    <property type="entry name" value="IG"/>
    <property type="match status" value="1"/>
</dbReference>
<keyword evidence="2" id="KW-0732">Signal</keyword>
<evidence type="ECO:0000256" key="2">
    <source>
        <dbReference type="SAM" id="SignalP"/>
    </source>
</evidence>
<dbReference type="Gene3D" id="2.60.40.10">
    <property type="entry name" value="Immunoglobulins"/>
    <property type="match status" value="1"/>
</dbReference>
<dbReference type="PROSITE" id="PS50835">
    <property type="entry name" value="IG_LIKE"/>
    <property type="match status" value="1"/>
</dbReference>
<dbReference type="InterPro" id="IPR013783">
    <property type="entry name" value="Ig-like_fold"/>
</dbReference>
<dbReference type="InterPro" id="IPR036179">
    <property type="entry name" value="Ig-like_dom_sf"/>
</dbReference>
<dbReference type="EMBL" id="JANPWB010000011">
    <property type="protein sequence ID" value="KAJ1123321.1"/>
    <property type="molecule type" value="Genomic_DNA"/>
</dbReference>
<dbReference type="InterPro" id="IPR003598">
    <property type="entry name" value="Ig_sub2"/>
</dbReference>
<dbReference type="InterPro" id="IPR007110">
    <property type="entry name" value="Ig-like_dom"/>
</dbReference>
<dbReference type="SMART" id="SM00408">
    <property type="entry name" value="IGc2"/>
    <property type="match status" value="1"/>
</dbReference>
<organism evidence="4 5">
    <name type="scientific">Pleurodeles waltl</name>
    <name type="common">Iberian ribbed newt</name>
    <dbReference type="NCBI Taxonomy" id="8319"/>
    <lineage>
        <taxon>Eukaryota</taxon>
        <taxon>Metazoa</taxon>
        <taxon>Chordata</taxon>
        <taxon>Craniata</taxon>
        <taxon>Vertebrata</taxon>
        <taxon>Euteleostomi</taxon>
        <taxon>Amphibia</taxon>
        <taxon>Batrachia</taxon>
        <taxon>Caudata</taxon>
        <taxon>Salamandroidea</taxon>
        <taxon>Salamandridae</taxon>
        <taxon>Pleurodelinae</taxon>
        <taxon>Pleurodeles</taxon>
    </lineage>
</organism>
<feature type="domain" description="Ig-like" evidence="3">
    <location>
        <begin position="33"/>
        <end position="124"/>
    </location>
</feature>
<sequence length="209" mass="23114">MKTQFFGVCSCVIIMMLSLSKTDSNGTQRAECGMPVILLCPIAHGARYLRITWYKVINGSHLNVLISSNEMKDSRKASTDGKFEMDDNESLIIREIQVEDAGMYRCALRAPLGARNLELESKLIVPECPTLKPPTSDGTLHLDFSPSKTNAPNFTCCKGEPLPFLPSVLLLLFLSLGKALASSIVCLVAVKVIKLRINNQTKKNQWKKV</sequence>
<dbReference type="InterPro" id="IPR013106">
    <property type="entry name" value="Ig_V-set"/>
</dbReference>
<accession>A0AAV7P4V8</accession>
<keyword evidence="1" id="KW-0472">Membrane</keyword>
<dbReference type="InterPro" id="IPR003599">
    <property type="entry name" value="Ig_sub"/>
</dbReference>
<keyword evidence="1" id="KW-1133">Transmembrane helix</keyword>
<feature type="signal peptide" evidence="2">
    <location>
        <begin position="1"/>
        <end position="24"/>
    </location>
</feature>
<evidence type="ECO:0000313" key="5">
    <source>
        <dbReference type="Proteomes" id="UP001066276"/>
    </source>
</evidence>
<feature type="chain" id="PRO_5043653146" description="Ig-like domain-containing protein" evidence="2">
    <location>
        <begin position="25"/>
        <end position="209"/>
    </location>
</feature>
<dbReference type="AlphaFoldDB" id="A0AAV7P4V8"/>
<dbReference type="Proteomes" id="UP001066276">
    <property type="component" value="Chromosome 7"/>
</dbReference>
<dbReference type="Pfam" id="PF07686">
    <property type="entry name" value="V-set"/>
    <property type="match status" value="1"/>
</dbReference>
<name>A0AAV7P4V8_PLEWA</name>
<keyword evidence="5" id="KW-1185">Reference proteome</keyword>
<evidence type="ECO:0000313" key="4">
    <source>
        <dbReference type="EMBL" id="KAJ1123321.1"/>
    </source>
</evidence>
<comment type="caution">
    <text evidence="4">The sequence shown here is derived from an EMBL/GenBank/DDBJ whole genome shotgun (WGS) entry which is preliminary data.</text>
</comment>
<evidence type="ECO:0000259" key="3">
    <source>
        <dbReference type="PROSITE" id="PS50835"/>
    </source>
</evidence>
<keyword evidence="1" id="KW-0812">Transmembrane</keyword>
<reference evidence="4" key="1">
    <citation type="journal article" date="2022" name="bioRxiv">
        <title>Sequencing and chromosome-scale assembly of the giantPleurodeles waltlgenome.</title>
        <authorList>
            <person name="Brown T."/>
            <person name="Elewa A."/>
            <person name="Iarovenko S."/>
            <person name="Subramanian E."/>
            <person name="Araus A.J."/>
            <person name="Petzold A."/>
            <person name="Susuki M."/>
            <person name="Suzuki K.-i.T."/>
            <person name="Hayashi T."/>
            <person name="Toyoda A."/>
            <person name="Oliveira C."/>
            <person name="Osipova E."/>
            <person name="Leigh N.D."/>
            <person name="Simon A."/>
            <person name="Yun M.H."/>
        </authorList>
    </citation>
    <scope>NUCLEOTIDE SEQUENCE</scope>
    <source>
        <strain evidence="4">20211129_DDA</strain>
        <tissue evidence="4">Liver</tissue>
    </source>
</reference>
<protein>
    <recommendedName>
        <fullName evidence="3">Ig-like domain-containing protein</fullName>
    </recommendedName>
</protein>
<evidence type="ECO:0000256" key="1">
    <source>
        <dbReference type="SAM" id="Phobius"/>
    </source>
</evidence>
<proteinExistence type="predicted"/>
<gene>
    <name evidence="4" type="ORF">NDU88_001792</name>
</gene>
<dbReference type="PANTHER" id="PTHR15193:SF1">
    <property type="entry name" value="CD83 ANTIGEN"/>
    <property type="match status" value="1"/>
</dbReference>
<feature type="transmembrane region" description="Helical" evidence="1">
    <location>
        <begin position="164"/>
        <end position="193"/>
    </location>
</feature>
<dbReference type="PANTHER" id="PTHR15193">
    <property type="entry name" value="CD83 ANTIGEN"/>
    <property type="match status" value="1"/>
</dbReference>
<dbReference type="SUPFAM" id="SSF48726">
    <property type="entry name" value="Immunoglobulin"/>
    <property type="match status" value="1"/>
</dbReference>